<dbReference type="RefSeq" id="WP_271010764.1">
    <property type="nucleotide sequence ID" value="NZ_JAQIFT010000006.1"/>
</dbReference>
<dbReference type="Proteomes" id="UP001169242">
    <property type="component" value="Unassembled WGS sequence"/>
</dbReference>
<keyword evidence="2" id="KW-1185">Reference proteome</keyword>
<dbReference type="InterPro" id="IPR008928">
    <property type="entry name" value="6-hairpin_glycosidase_sf"/>
</dbReference>
<organism evidence="1 2">
    <name type="scientific">Holtiella tumoricola</name>
    <dbReference type="NCBI Taxonomy" id="3018743"/>
    <lineage>
        <taxon>Bacteria</taxon>
        <taxon>Bacillati</taxon>
        <taxon>Bacillota</taxon>
        <taxon>Clostridia</taxon>
        <taxon>Lachnospirales</taxon>
        <taxon>Cellulosilyticaceae</taxon>
        <taxon>Holtiella</taxon>
    </lineage>
</organism>
<dbReference type="InterPro" id="IPR012341">
    <property type="entry name" value="6hp_glycosidase-like_sf"/>
</dbReference>
<comment type="caution">
    <text evidence="1">The sequence shown here is derived from an EMBL/GenBank/DDBJ whole genome shotgun (WGS) entry which is preliminary data.</text>
</comment>
<reference evidence="1" key="1">
    <citation type="journal article" date="2023" name="Int. J. Syst. Evol. Microbiol.">
        <title>&lt;i&gt;Holtiella tumoricola&lt;/i&gt; gen. nov. sp. nov., isolated from a human clinical sample.</title>
        <authorList>
            <person name="Allen-Vercoe E."/>
            <person name="Daigneault M.C."/>
            <person name="Vancuren S.J."/>
            <person name="Cochrane K."/>
            <person name="O'Neal L.L."/>
            <person name="Sankaranarayanan K."/>
            <person name="Lawson P.A."/>
        </authorList>
    </citation>
    <scope>NUCLEOTIDE SEQUENCE</scope>
    <source>
        <strain evidence="1">CC70A</strain>
    </source>
</reference>
<evidence type="ECO:0000313" key="2">
    <source>
        <dbReference type="Proteomes" id="UP001169242"/>
    </source>
</evidence>
<evidence type="ECO:0000313" key="1">
    <source>
        <dbReference type="EMBL" id="MDA3730016.1"/>
    </source>
</evidence>
<sequence length="362" mass="42256">MKKKIISTVFFVILTTGTLGYVKSHYIKELIFKTESSQIEDNFYDKYEMNTLQAVKNHLLHNQLLYSNDNINTKVQILYLEYLLKNNQEKEFRQMAEAIMKSLMTKEELIAVGGYIQDESIQPVHKASLEDNLKMYKLAVRAYKNWDDPLYQEIANLLEEQMYKYNVVKGKLYSYYDSMNDIREGEVELGDIDLKALAVLENHSVDWKGLLQKGKDIVEKGFISRSFPLYYTYYNYDEKTYSTQEKLDTLESLLIVQDLSENGLYKSETIKWLKEQIKAGGIYEQYDSKTGMITSHQETIAIYAVISQIGKNVGDIELYTLAMEKMLSFQVKDKENRYFGAFIEKGHDELNEYDIVQALLAF</sequence>
<dbReference type="GO" id="GO:0005975">
    <property type="term" value="P:carbohydrate metabolic process"/>
    <property type="evidence" value="ECO:0007669"/>
    <property type="project" value="InterPro"/>
</dbReference>
<dbReference type="AlphaFoldDB" id="A0AA42DJK4"/>
<accession>A0AA42DJK4</accession>
<name>A0AA42DJK4_9FIRM</name>
<protein>
    <submittedName>
        <fullName evidence="1">Uncharacterized protein</fullName>
    </submittedName>
</protein>
<gene>
    <name evidence="1" type="ORF">PBV87_00615</name>
</gene>
<dbReference type="Gene3D" id="1.50.10.10">
    <property type="match status" value="1"/>
</dbReference>
<proteinExistence type="predicted"/>
<dbReference type="EMBL" id="JAQIFT010000006">
    <property type="protein sequence ID" value="MDA3730016.1"/>
    <property type="molecule type" value="Genomic_DNA"/>
</dbReference>
<dbReference type="SUPFAM" id="SSF48208">
    <property type="entry name" value="Six-hairpin glycosidases"/>
    <property type="match status" value="1"/>
</dbReference>